<protein>
    <submittedName>
        <fullName evidence="1">Uncharacterized protein</fullName>
    </submittedName>
</protein>
<comment type="caution">
    <text evidence="1">The sequence shown here is derived from an EMBL/GenBank/DDBJ whole genome shotgun (WGS) entry which is preliminary data.</text>
</comment>
<evidence type="ECO:0000313" key="2">
    <source>
        <dbReference type="Proteomes" id="UP000827872"/>
    </source>
</evidence>
<dbReference type="Proteomes" id="UP000827872">
    <property type="component" value="Linkage Group LG03"/>
</dbReference>
<name>A0ACB8EI60_9SAUR</name>
<dbReference type="EMBL" id="CM037616">
    <property type="protein sequence ID" value="KAH7992309.1"/>
    <property type="molecule type" value="Genomic_DNA"/>
</dbReference>
<evidence type="ECO:0000313" key="1">
    <source>
        <dbReference type="EMBL" id="KAH7992309.1"/>
    </source>
</evidence>
<reference evidence="1" key="1">
    <citation type="submission" date="2021-08" db="EMBL/GenBank/DDBJ databases">
        <title>The first chromosome-level gecko genome reveals the dynamic sex chromosomes of Neotropical dwarf geckos (Sphaerodactylidae: Sphaerodactylus).</title>
        <authorList>
            <person name="Pinto B.J."/>
            <person name="Keating S.E."/>
            <person name="Gamble T."/>
        </authorList>
    </citation>
    <scope>NUCLEOTIDE SEQUENCE</scope>
    <source>
        <strain evidence="1">TG3544</strain>
    </source>
</reference>
<proteinExistence type="predicted"/>
<keyword evidence="2" id="KW-1185">Reference proteome</keyword>
<accession>A0ACB8EI60</accession>
<sequence>MGHVWTWVESKVDDFFTESEKSSCCQSLLGSTDSSIDLDFSCWRKTEETAEELEESSSPEEDSQMESSDPLAWHSTSEEDQEEAGKFKQDVLLRFLTERTSLAFGFGNSGVHMSQDDPLAQRFAFLQKKTLLCSIWKMVAEGHRYSGPFLKPVSEKQAPGYKDVVKRPVDLSSIKKSLSKGLIQNMVQFQHDLMLMFQNAVMYNSSNHHIHRIAVEMQQEVLEQLQMLGEALLCSEEMRAFVRRC</sequence>
<organism evidence="1 2">
    <name type="scientific">Sphaerodactylus townsendi</name>
    <dbReference type="NCBI Taxonomy" id="933632"/>
    <lineage>
        <taxon>Eukaryota</taxon>
        <taxon>Metazoa</taxon>
        <taxon>Chordata</taxon>
        <taxon>Craniata</taxon>
        <taxon>Vertebrata</taxon>
        <taxon>Euteleostomi</taxon>
        <taxon>Lepidosauria</taxon>
        <taxon>Squamata</taxon>
        <taxon>Bifurcata</taxon>
        <taxon>Gekkota</taxon>
        <taxon>Sphaerodactylidae</taxon>
        <taxon>Sphaerodactylus</taxon>
    </lineage>
</organism>
<gene>
    <name evidence="1" type="ORF">K3G42_021465</name>
</gene>